<dbReference type="Proteomes" id="UP001174867">
    <property type="component" value="Unassembled WGS sequence"/>
</dbReference>
<protein>
    <submittedName>
        <fullName evidence="1">Uncharacterized protein</fullName>
    </submittedName>
</protein>
<name>A0ABT8Q0W2_9ENTR</name>
<gene>
    <name evidence="1" type="ORF">Q0A17_23350</name>
</gene>
<accession>A0ABT8Q0W2</accession>
<dbReference type="EMBL" id="JAUJYW010000027">
    <property type="protein sequence ID" value="MDN8602307.1"/>
    <property type="molecule type" value="Genomic_DNA"/>
</dbReference>
<sequence length="84" mass="9984">MAYHIEILKIEENDETVKYKFGPTSSNYCISDYGLFEINKKTGEINLLKQVNNDMKNNFYMRASYKILTCWRNGYLPEKEEWAS</sequence>
<comment type="caution">
    <text evidence="1">The sequence shown here is derived from an EMBL/GenBank/DDBJ whole genome shotgun (WGS) entry which is preliminary data.</text>
</comment>
<keyword evidence="2" id="KW-1185">Reference proteome</keyword>
<evidence type="ECO:0000313" key="2">
    <source>
        <dbReference type="Proteomes" id="UP001174867"/>
    </source>
</evidence>
<reference evidence="1 2" key="1">
    <citation type="submission" date="2023-07" db="EMBL/GenBank/DDBJ databases">
        <title>Citrobacter selenititolerans sp. nov., isolated from seleniferous soil.</title>
        <authorList>
            <person name="Zhang S."/>
            <person name="Li K."/>
            <person name="Peng J."/>
            <person name="Wang H."/>
            <person name="Sun J."/>
            <person name="Guo Y."/>
        </authorList>
    </citation>
    <scope>NUCLEOTIDE SEQUENCE [LARGE SCALE GENOMIC DNA]</scope>
    <source>
        <strain evidence="1 2">S2-9</strain>
    </source>
</reference>
<proteinExistence type="predicted"/>
<organism evidence="1 2">
    <name type="scientific">Citrobacter enshiensis</name>
    <dbReference type="NCBI Taxonomy" id="2971264"/>
    <lineage>
        <taxon>Bacteria</taxon>
        <taxon>Pseudomonadati</taxon>
        <taxon>Pseudomonadota</taxon>
        <taxon>Gammaproteobacteria</taxon>
        <taxon>Enterobacterales</taxon>
        <taxon>Enterobacteriaceae</taxon>
        <taxon>Citrobacter</taxon>
    </lineage>
</organism>
<dbReference type="RefSeq" id="WP_301703361.1">
    <property type="nucleotide sequence ID" value="NZ_JAUJYW010000027.1"/>
</dbReference>
<evidence type="ECO:0000313" key="1">
    <source>
        <dbReference type="EMBL" id="MDN8602307.1"/>
    </source>
</evidence>